<gene>
    <name evidence="1" type="ORF">ACD_4C00086G0001</name>
</gene>
<reference evidence="1" key="1">
    <citation type="journal article" date="2012" name="Science">
        <title>Fermentation, hydrogen, and sulfur metabolism in multiple uncultivated bacterial phyla.</title>
        <authorList>
            <person name="Wrighton K.C."/>
            <person name="Thomas B.C."/>
            <person name="Sharon I."/>
            <person name="Miller C.S."/>
            <person name="Castelle C.J."/>
            <person name="VerBerkmoes N.C."/>
            <person name="Wilkins M.J."/>
            <person name="Hettich R.L."/>
            <person name="Lipton M.S."/>
            <person name="Williams K.H."/>
            <person name="Long P.E."/>
            <person name="Banfield J.F."/>
        </authorList>
    </citation>
    <scope>NUCLEOTIDE SEQUENCE [LARGE SCALE GENOMIC DNA]</scope>
</reference>
<accession>K2GUK6</accession>
<evidence type="ECO:0000313" key="1">
    <source>
        <dbReference type="EMBL" id="EKE27010.1"/>
    </source>
</evidence>
<sequence>MDNLIYIWIASGIFFILIEIFTTTLYWLSLSVACFVVATYLYVFNIDYVNITQFVIFAFVSLILCIFLPKMFNSNKEDLKMWIDQYVWQEFSLKKVWKDWKIEIDWVDYIVNKDCITKDFSEWVKVILDSHKAWALNVSIK</sequence>
<organism evidence="1">
    <name type="scientific">uncultured bacterium</name>
    <name type="common">gcode 4</name>
    <dbReference type="NCBI Taxonomy" id="1234023"/>
    <lineage>
        <taxon>Bacteria</taxon>
        <taxon>environmental samples</taxon>
    </lineage>
</organism>
<evidence type="ECO:0008006" key="2">
    <source>
        <dbReference type="Google" id="ProtNLM"/>
    </source>
</evidence>
<name>K2GUK6_9BACT</name>
<dbReference type="EMBL" id="AMFJ01000602">
    <property type="protein sequence ID" value="EKE27010.1"/>
    <property type="molecule type" value="Genomic_DNA"/>
</dbReference>
<proteinExistence type="predicted"/>
<comment type="caution">
    <text evidence="1">The sequence shown here is derived from an EMBL/GenBank/DDBJ whole genome shotgun (WGS) entry which is preliminary data.</text>
</comment>
<protein>
    <recommendedName>
        <fullName evidence="2">NfeD-like C-terminal domain-containing protein</fullName>
    </recommendedName>
</protein>
<dbReference type="AlphaFoldDB" id="K2GUK6"/>